<evidence type="ECO:0000313" key="3">
    <source>
        <dbReference type="Proteomes" id="UP000501452"/>
    </source>
</evidence>
<dbReference type="Proteomes" id="UP000501452">
    <property type="component" value="Chromosome"/>
</dbReference>
<dbReference type="EMBL" id="CP045119">
    <property type="protein sequence ID" value="QIN82164.1"/>
    <property type="molecule type" value="Genomic_DNA"/>
</dbReference>
<feature type="transmembrane region" description="Helical" evidence="1">
    <location>
        <begin position="37"/>
        <end position="55"/>
    </location>
</feature>
<proteinExistence type="predicted"/>
<feature type="transmembrane region" description="Helical" evidence="1">
    <location>
        <begin position="9"/>
        <end position="31"/>
    </location>
</feature>
<name>A0A6G8Q6Q0_9ACTN</name>
<keyword evidence="1" id="KW-1133">Transmembrane helix</keyword>
<dbReference type="KEGG" id="rub:GBA63_05515"/>
<keyword evidence="1" id="KW-0472">Membrane</keyword>
<protein>
    <submittedName>
        <fullName evidence="2">Uncharacterized protein</fullName>
    </submittedName>
</protein>
<organism evidence="2 3">
    <name type="scientific">Rubrobacter tropicus</name>
    <dbReference type="NCBI Taxonomy" id="2653851"/>
    <lineage>
        <taxon>Bacteria</taxon>
        <taxon>Bacillati</taxon>
        <taxon>Actinomycetota</taxon>
        <taxon>Rubrobacteria</taxon>
        <taxon>Rubrobacterales</taxon>
        <taxon>Rubrobacteraceae</taxon>
        <taxon>Rubrobacter</taxon>
    </lineage>
</organism>
<dbReference type="RefSeq" id="WP_166174230.1">
    <property type="nucleotide sequence ID" value="NZ_CP045119.1"/>
</dbReference>
<dbReference type="AlphaFoldDB" id="A0A6G8Q6Q0"/>
<evidence type="ECO:0000313" key="2">
    <source>
        <dbReference type="EMBL" id="QIN82164.1"/>
    </source>
</evidence>
<keyword evidence="3" id="KW-1185">Reference proteome</keyword>
<reference evidence="2 3" key="1">
    <citation type="submission" date="2019-10" db="EMBL/GenBank/DDBJ databases">
        <title>Rubrobacter sp nov SCSIO 52090 isolated from a deep-sea sediment in the South China Sea.</title>
        <authorList>
            <person name="Chen R.W."/>
        </authorList>
    </citation>
    <scope>NUCLEOTIDE SEQUENCE [LARGE SCALE GENOMIC DNA]</scope>
    <source>
        <strain evidence="2 3">SCSIO 52909</strain>
    </source>
</reference>
<feature type="transmembrane region" description="Helical" evidence="1">
    <location>
        <begin position="67"/>
        <end position="87"/>
    </location>
</feature>
<sequence>MTTAASSTLTLRIGIIVLTLVTAIVHLYLGFQGLPLFVLNGIGYLALLAALYLPIPPLAPYRKTIRWVLVGYTALTIVLWLVITGGASTVTGYIDKVVELLLIALLVTEARADR</sequence>
<evidence type="ECO:0000256" key="1">
    <source>
        <dbReference type="SAM" id="Phobius"/>
    </source>
</evidence>
<gene>
    <name evidence="2" type="ORF">GBA63_05515</name>
</gene>
<accession>A0A6G8Q6Q0</accession>
<keyword evidence="1" id="KW-0812">Transmembrane</keyword>